<accession>A0A917P823</accession>
<proteinExistence type="predicted"/>
<evidence type="ECO:0000313" key="2">
    <source>
        <dbReference type="Proteomes" id="UP000657574"/>
    </source>
</evidence>
<dbReference type="Proteomes" id="UP000657574">
    <property type="component" value="Unassembled WGS sequence"/>
</dbReference>
<sequence>MGRAAVDWNVELILINGELRPPGGPMRTTRRFVRTATTAGLTAVLTGAAIGGATAVSTPQDFARTGSLRLAATAGGPVTSPPRGIAAQWVNTTDAPSGITVKLPGRTKVEHDSITLSGKTYQLRTYKVSAGKNKVVFQVTDMHGADTKAALDPAIRGIAASTSGTVSRNQPLKVAGHPAREGRITFDDNGVPRVVLVRYVAAADHLVGLGASGPATDEKGVKQLYQQLTGSLHIP</sequence>
<comment type="caution">
    <text evidence="1">The sequence shown here is derived from an EMBL/GenBank/DDBJ whole genome shotgun (WGS) entry which is preliminary data.</text>
</comment>
<gene>
    <name evidence="1" type="ORF">GCM10010121_091180</name>
</gene>
<organism evidence="1 2">
    <name type="scientific">Streptomyces brasiliensis</name>
    <dbReference type="NCBI Taxonomy" id="1954"/>
    <lineage>
        <taxon>Bacteria</taxon>
        <taxon>Bacillati</taxon>
        <taxon>Actinomycetota</taxon>
        <taxon>Actinomycetes</taxon>
        <taxon>Kitasatosporales</taxon>
        <taxon>Streptomycetaceae</taxon>
        <taxon>Streptomyces</taxon>
    </lineage>
</organism>
<dbReference type="AlphaFoldDB" id="A0A917P823"/>
<keyword evidence="2" id="KW-1185">Reference proteome</keyword>
<protein>
    <submittedName>
        <fullName evidence="1">Uncharacterized protein</fullName>
    </submittedName>
</protein>
<name>A0A917P823_9ACTN</name>
<reference evidence="1" key="1">
    <citation type="journal article" date="2014" name="Int. J. Syst. Evol. Microbiol.">
        <title>Complete genome sequence of Corynebacterium casei LMG S-19264T (=DSM 44701T), isolated from a smear-ripened cheese.</title>
        <authorList>
            <consortium name="US DOE Joint Genome Institute (JGI-PGF)"/>
            <person name="Walter F."/>
            <person name="Albersmeier A."/>
            <person name="Kalinowski J."/>
            <person name="Ruckert C."/>
        </authorList>
    </citation>
    <scope>NUCLEOTIDE SEQUENCE</scope>
    <source>
        <strain evidence="1">JCM 3086</strain>
    </source>
</reference>
<dbReference type="EMBL" id="BMQA01000091">
    <property type="protein sequence ID" value="GGJ66229.1"/>
    <property type="molecule type" value="Genomic_DNA"/>
</dbReference>
<reference evidence="1" key="2">
    <citation type="submission" date="2020-09" db="EMBL/GenBank/DDBJ databases">
        <authorList>
            <person name="Sun Q."/>
            <person name="Ohkuma M."/>
        </authorList>
    </citation>
    <scope>NUCLEOTIDE SEQUENCE</scope>
    <source>
        <strain evidence="1">JCM 3086</strain>
    </source>
</reference>
<evidence type="ECO:0000313" key="1">
    <source>
        <dbReference type="EMBL" id="GGJ66229.1"/>
    </source>
</evidence>